<feature type="transmembrane region" description="Helical" evidence="9">
    <location>
        <begin position="168"/>
        <end position="187"/>
    </location>
</feature>
<gene>
    <name evidence="10" type="ORF">M9Y10_017820</name>
</gene>
<feature type="transmembrane region" description="Helical" evidence="9">
    <location>
        <begin position="235"/>
        <end position="258"/>
    </location>
</feature>
<evidence type="ECO:0000313" key="10">
    <source>
        <dbReference type="EMBL" id="KAK8852828.1"/>
    </source>
</evidence>
<protein>
    <recommendedName>
        <fullName evidence="12">MatE family protein</fullName>
    </recommendedName>
</protein>
<keyword evidence="5 9" id="KW-0812">Transmembrane</keyword>
<feature type="transmembrane region" description="Helical" evidence="9">
    <location>
        <begin position="126"/>
        <end position="147"/>
    </location>
</feature>
<keyword evidence="6 9" id="KW-1133">Transmembrane helix</keyword>
<accession>A0ABR2HUK4</accession>
<feature type="transmembrane region" description="Helical" evidence="9">
    <location>
        <begin position="393"/>
        <end position="416"/>
    </location>
</feature>
<sequence>MEKVEDSQNSNDQESINENSSALENISSSTNNDALPSMDINSNETSSDQNMSEGDSESPSNKDKEDDQDDEKNEQFRLGGRPPFTTLCHLIVGPLFSQIAQSLYGLMDTFWISRSIGPKGMTVMSIVQAIDFINIAFAQYFNVAVSARISYLFGRKMKNECAQVVVDFFRICIIVGILIPAILLPCVNPLMRWYGGDDEIVPMCMSYLLPSLCCSLLNYTYLSLCGLLQAMGNSVIYGICQVTSAILNMACFDPLLLLGFKSGMWGASLATALSNLLPMLFLYISLFRGKFTVKPKFSMYVKKFNPHSWKALRVSLSQLIANLASSLPILILSKLIAQSATNAGIYVDMMASWNVQNRLYAFAICICNGLNQGFLPAASFAFGCQRLNRFLRLYLITVGMGTIWTTLVCILIESIPRQIASIWGKGEGFLSLCSKMMRISFAGCFANQSILTTAASLQAMKMVTLSIVTSVLTMLIPIPVFAFSLYFTKKNDPIRLVFSFIGHDAWAILISIIVVIWKLRFLWKAPAEDEVTGVECNEAEESYVEDV</sequence>
<evidence type="ECO:0000256" key="3">
    <source>
        <dbReference type="ARBA" id="ARBA00022448"/>
    </source>
</evidence>
<keyword evidence="4" id="KW-1003">Cell membrane</keyword>
<feature type="transmembrane region" description="Helical" evidence="9">
    <location>
        <begin position="264"/>
        <end position="286"/>
    </location>
</feature>
<proteinExistence type="inferred from homology"/>
<evidence type="ECO:0000256" key="7">
    <source>
        <dbReference type="ARBA" id="ARBA00023136"/>
    </source>
</evidence>
<evidence type="ECO:0008006" key="12">
    <source>
        <dbReference type="Google" id="ProtNLM"/>
    </source>
</evidence>
<feature type="transmembrane region" description="Helical" evidence="9">
    <location>
        <begin position="319"/>
        <end position="339"/>
    </location>
</feature>
<evidence type="ECO:0000256" key="5">
    <source>
        <dbReference type="ARBA" id="ARBA00022692"/>
    </source>
</evidence>
<dbReference type="PANTHER" id="PTHR43549">
    <property type="entry name" value="MULTIDRUG RESISTANCE PROTEIN YPNP-RELATED"/>
    <property type="match status" value="1"/>
</dbReference>
<evidence type="ECO:0000313" key="11">
    <source>
        <dbReference type="Proteomes" id="UP001470230"/>
    </source>
</evidence>
<keyword evidence="7 9" id="KW-0472">Membrane</keyword>
<name>A0ABR2HUK4_9EUKA</name>
<dbReference type="CDD" id="cd12082">
    <property type="entry name" value="MATE_like"/>
    <property type="match status" value="1"/>
</dbReference>
<feature type="transmembrane region" description="Helical" evidence="9">
    <location>
        <begin position="207"/>
        <end position="228"/>
    </location>
</feature>
<dbReference type="PANTHER" id="PTHR43549:SF2">
    <property type="entry name" value="MULTIDRUG RESISTANCE PROTEIN NORM-RELATED"/>
    <property type="match status" value="1"/>
</dbReference>
<evidence type="ECO:0000256" key="2">
    <source>
        <dbReference type="ARBA" id="ARBA00010199"/>
    </source>
</evidence>
<feature type="region of interest" description="Disordered" evidence="8">
    <location>
        <begin position="1"/>
        <end position="80"/>
    </location>
</feature>
<comment type="similarity">
    <text evidence="2">Belongs to the multi antimicrobial extrusion (MATE) (TC 2.A.66.1) family.</text>
</comment>
<feature type="transmembrane region" description="Helical" evidence="9">
    <location>
        <begin position="87"/>
        <end position="106"/>
    </location>
</feature>
<dbReference type="Proteomes" id="UP001470230">
    <property type="component" value="Unassembled WGS sequence"/>
</dbReference>
<evidence type="ECO:0000256" key="9">
    <source>
        <dbReference type="SAM" id="Phobius"/>
    </source>
</evidence>
<evidence type="ECO:0000256" key="1">
    <source>
        <dbReference type="ARBA" id="ARBA00004651"/>
    </source>
</evidence>
<keyword evidence="11" id="KW-1185">Reference proteome</keyword>
<evidence type="ECO:0000256" key="8">
    <source>
        <dbReference type="SAM" id="MobiDB-lite"/>
    </source>
</evidence>
<dbReference type="EMBL" id="JAPFFF010000023">
    <property type="protein sequence ID" value="KAK8852828.1"/>
    <property type="molecule type" value="Genomic_DNA"/>
</dbReference>
<comment type="caution">
    <text evidence="10">The sequence shown here is derived from an EMBL/GenBank/DDBJ whole genome shotgun (WGS) entry which is preliminary data.</text>
</comment>
<feature type="transmembrane region" description="Helical" evidence="9">
    <location>
        <begin position="359"/>
        <end position="381"/>
    </location>
</feature>
<feature type="transmembrane region" description="Helical" evidence="9">
    <location>
        <begin position="494"/>
        <end position="517"/>
    </location>
</feature>
<feature type="compositionally biased region" description="Polar residues" evidence="8">
    <location>
        <begin position="7"/>
        <end position="59"/>
    </location>
</feature>
<dbReference type="InterPro" id="IPR002528">
    <property type="entry name" value="MATE_fam"/>
</dbReference>
<dbReference type="Pfam" id="PF01554">
    <property type="entry name" value="MatE"/>
    <property type="match status" value="2"/>
</dbReference>
<reference evidence="10 11" key="1">
    <citation type="submission" date="2024-04" db="EMBL/GenBank/DDBJ databases">
        <title>Tritrichomonas musculus Genome.</title>
        <authorList>
            <person name="Alves-Ferreira E."/>
            <person name="Grigg M."/>
            <person name="Lorenzi H."/>
            <person name="Galac M."/>
        </authorList>
    </citation>
    <scope>NUCLEOTIDE SEQUENCE [LARGE SCALE GENOMIC DNA]</scope>
    <source>
        <strain evidence="10 11">EAF2021</strain>
    </source>
</reference>
<evidence type="ECO:0000256" key="4">
    <source>
        <dbReference type="ARBA" id="ARBA00022475"/>
    </source>
</evidence>
<dbReference type="InterPro" id="IPR052031">
    <property type="entry name" value="Membrane_Transporter-Flippase"/>
</dbReference>
<feature type="transmembrane region" description="Helical" evidence="9">
    <location>
        <begin position="464"/>
        <end position="488"/>
    </location>
</feature>
<evidence type="ECO:0000256" key="6">
    <source>
        <dbReference type="ARBA" id="ARBA00022989"/>
    </source>
</evidence>
<keyword evidence="3" id="KW-0813">Transport</keyword>
<organism evidence="10 11">
    <name type="scientific">Tritrichomonas musculus</name>
    <dbReference type="NCBI Taxonomy" id="1915356"/>
    <lineage>
        <taxon>Eukaryota</taxon>
        <taxon>Metamonada</taxon>
        <taxon>Parabasalia</taxon>
        <taxon>Tritrichomonadida</taxon>
        <taxon>Tritrichomonadidae</taxon>
        <taxon>Tritrichomonas</taxon>
    </lineage>
</organism>
<comment type="subcellular location">
    <subcellularLocation>
        <location evidence="1">Cell membrane</location>
        <topology evidence="1">Multi-pass membrane protein</topology>
    </subcellularLocation>
</comment>